<comment type="similarity">
    <text evidence="1">Belongs to the barstar family.</text>
</comment>
<gene>
    <name evidence="3" type="ORF">BBK82_04800</name>
</gene>
<dbReference type="InterPro" id="IPR016181">
    <property type="entry name" value="Acyl_CoA_acyltransferase"/>
</dbReference>
<dbReference type="Gene3D" id="3.40.630.30">
    <property type="match status" value="1"/>
</dbReference>
<evidence type="ECO:0000313" key="4">
    <source>
        <dbReference type="Proteomes" id="UP000093053"/>
    </source>
</evidence>
<evidence type="ECO:0000259" key="2">
    <source>
        <dbReference type="Pfam" id="PF01337"/>
    </source>
</evidence>
<dbReference type="EMBL" id="CP016793">
    <property type="protein sequence ID" value="ANZ35500.1"/>
    <property type="molecule type" value="Genomic_DNA"/>
</dbReference>
<protein>
    <recommendedName>
        <fullName evidence="2">Barstar (barnase inhibitor) domain-containing protein</fullName>
    </recommendedName>
</protein>
<dbReference type="InterPro" id="IPR035905">
    <property type="entry name" value="Barstar-like_sf"/>
</dbReference>
<dbReference type="SUPFAM" id="SSF55729">
    <property type="entry name" value="Acyl-CoA N-acyltransferases (Nat)"/>
    <property type="match status" value="1"/>
</dbReference>
<dbReference type="InterPro" id="IPR000468">
    <property type="entry name" value="Barstar"/>
</dbReference>
<dbReference type="SUPFAM" id="SSF52038">
    <property type="entry name" value="Barstar-related"/>
    <property type="match status" value="1"/>
</dbReference>
<dbReference type="AlphaFoldDB" id="A0A1B2HCQ3"/>
<organism evidence="3 4">
    <name type="scientific">Lentzea guizhouensis</name>
    <dbReference type="NCBI Taxonomy" id="1586287"/>
    <lineage>
        <taxon>Bacteria</taxon>
        <taxon>Bacillati</taxon>
        <taxon>Actinomycetota</taxon>
        <taxon>Actinomycetes</taxon>
        <taxon>Pseudonocardiales</taxon>
        <taxon>Pseudonocardiaceae</taxon>
        <taxon>Lentzea</taxon>
    </lineage>
</organism>
<dbReference type="Gene3D" id="3.30.370.10">
    <property type="entry name" value="Barstar-like"/>
    <property type="match status" value="1"/>
</dbReference>
<feature type="domain" description="Barstar (barnase inhibitor)" evidence="2">
    <location>
        <begin position="255"/>
        <end position="329"/>
    </location>
</feature>
<sequence>MVRRYEVGDDEVHEVLARADDVEGLFAQARPLDRRELVVRGCPDVAALSRDFTIEVLDDQQWVWFWDVLDPVVREEAGRVVVTASAALQEEEHPQALRRLKQPRYRIFQEHRFVGWCEVEGLPDEWEGWSWPPVTLLGCDTPDFTGDRYDLWTGVRALDVTGRVMGEVRLDLDISEVRPRANGRFDVVLDQSCSHHVPKWRERPLPAAEAVWDLWRHGRPEEPGLWAELGTEERQSWLDLTFVGWQSTAELGPRTFHLDGRHVTDEPGLYLVLSEAFAGPGNYFGRHYDSFHACLQDARVTGSTLVWHNARTAWESIGELFVEVLELLHANEVVVELDFTPGELDRRLALGELARRLTAAGEHVITDNSRWKLDSVAAGVAVSTREDRIAVVTHSPAEVAKTLLRNGVELQPQRTVRQRGTELVVTGDDHLALGWERVADVVVARNDVWRVEAERRSRLTDLLHTWRRATQERLHVTSRQGRVVVTGAAPLPRKLMARDLADHPAPAPPDGYELVVTRTPGINARITHAGLEVARGRIAVIGRDAVPSDIGVELRHRRQGLGSALLGALVREAGVDGATTGVLISPEFGIVFFRALGWQDEADVVTTHQGGT</sequence>
<dbReference type="Proteomes" id="UP000093053">
    <property type="component" value="Chromosome"/>
</dbReference>
<keyword evidence="4" id="KW-1185">Reference proteome</keyword>
<evidence type="ECO:0000313" key="3">
    <source>
        <dbReference type="EMBL" id="ANZ35500.1"/>
    </source>
</evidence>
<name>A0A1B2HCQ3_9PSEU</name>
<reference evidence="3 4" key="1">
    <citation type="submission" date="2016-07" db="EMBL/GenBank/DDBJ databases">
        <title>Complete genome sequence of the Lentzea guizhouensis DHS C013.</title>
        <authorList>
            <person name="Cao C."/>
        </authorList>
    </citation>
    <scope>NUCLEOTIDE SEQUENCE [LARGE SCALE GENOMIC DNA]</scope>
    <source>
        <strain evidence="3 4">DHS C013</strain>
    </source>
</reference>
<proteinExistence type="inferred from homology"/>
<dbReference type="KEGG" id="led:BBK82_04800"/>
<dbReference type="STRING" id="1586287.BBK82_04800"/>
<evidence type="ECO:0000256" key="1">
    <source>
        <dbReference type="ARBA" id="ARBA00006845"/>
    </source>
</evidence>
<accession>A0A1B2HCQ3</accession>
<dbReference type="Pfam" id="PF01337">
    <property type="entry name" value="Barstar"/>
    <property type="match status" value="1"/>
</dbReference>